<dbReference type="InParanoid" id="H2ANB3"/>
<dbReference type="InterPro" id="IPR036071">
    <property type="entry name" value="AMMECR1_dom_sf"/>
</dbReference>
<dbReference type="InterPro" id="IPR027485">
    <property type="entry name" value="AMMECR1_N"/>
</dbReference>
<sequence>MDASQQLESSPYAFYAFYTLYRHFHPARPPISLRRIQSTLYPDFKLKRSEVSLFITWQKKSKHQNEYVLRGCIGTFAKLPVSLAIERYSIIAAMEDSRFSPISQKETKSLNCCCNMLANFEAIYDQDDKGDIMNWELGKHGIELKFWNGKKTKILSATFLPDVMTEQGWDKEDTFLNLIEKAGSWSNAVDILANYEEYFIRVIRYEGIKSAINYDEFEEKVELLQT</sequence>
<gene>
    <name evidence="2" type="primary">KAFR0A04280</name>
    <name evidence="2" type="ORF">KAFR_0A04280</name>
</gene>
<dbReference type="EMBL" id="HE650821">
    <property type="protein sequence ID" value="CCF55863.1"/>
    <property type="molecule type" value="Genomic_DNA"/>
</dbReference>
<dbReference type="STRING" id="1071382.H2ANB3"/>
<evidence type="ECO:0000313" key="3">
    <source>
        <dbReference type="Proteomes" id="UP000005220"/>
    </source>
</evidence>
<dbReference type="PANTHER" id="PTHR13016:SF0">
    <property type="entry name" value="AMME SYNDROME CANDIDATE GENE 1 PROTEIN"/>
    <property type="match status" value="1"/>
</dbReference>
<dbReference type="KEGG" id="kaf:KAFR_0A04280"/>
<accession>H2ANB3</accession>
<dbReference type="PANTHER" id="PTHR13016">
    <property type="entry name" value="AMMECR1 HOMOLOG"/>
    <property type="match status" value="1"/>
</dbReference>
<reference evidence="2 3" key="1">
    <citation type="journal article" date="2011" name="Proc. Natl. Acad. Sci. U.S.A.">
        <title>Evolutionary erosion of yeast sex chromosomes by mating-type switching accidents.</title>
        <authorList>
            <person name="Gordon J.L."/>
            <person name="Armisen D."/>
            <person name="Proux-Wera E."/>
            <person name="Oheigeartaigh S.S."/>
            <person name="Byrne K.P."/>
            <person name="Wolfe K.H."/>
        </authorList>
    </citation>
    <scope>NUCLEOTIDE SEQUENCE [LARGE SCALE GENOMIC DNA]</scope>
    <source>
        <strain evidence="3">ATCC 22294 / BCRC 22015 / CBS 2517 / CECT 1963 / NBRC 1671 / NRRL Y-8276</strain>
    </source>
</reference>
<dbReference type="FunCoup" id="H2ANB3">
    <property type="interactions" value="1166"/>
</dbReference>
<dbReference type="OrthoDB" id="24630at2759"/>
<dbReference type="Gene3D" id="3.30.700.20">
    <property type="entry name" value="Hypothetical protein ph0010, domain 1"/>
    <property type="match status" value="1"/>
</dbReference>
<protein>
    <recommendedName>
        <fullName evidence="1">AMMECR1 domain-containing protein</fullName>
    </recommendedName>
</protein>
<organism evidence="2 3">
    <name type="scientific">Kazachstania africana (strain ATCC 22294 / BCRC 22015 / CBS 2517 / CECT 1963 / NBRC 1671 / NRRL Y-8276)</name>
    <name type="common">Yeast</name>
    <name type="synonym">Kluyveromyces africanus</name>
    <dbReference type="NCBI Taxonomy" id="1071382"/>
    <lineage>
        <taxon>Eukaryota</taxon>
        <taxon>Fungi</taxon>
        <taxon>Dikarya</taxon>
        <taxon>Ascomycota</taxon>
        <taxon>Saccharomycotina</taxon>
        <taxon>Saccharomycetes</taxon>
        <taxon>Saccharomycetales</taxon>
        <taxon>Saccharomycetaceae</taxon>
        <taxon>Kazachstania</taxon>
    </lineage>
</organism>
<name>H2ANB3_KAZAF</name>
<evidence type="ECO:0000313" key="2">
    <source>
        <dbReference type="EMBL" id="CCF55863.1"/>
    </source>
</evidence>
<feature type="domain" description="AMMECR1" evidence="1">
    <location>
        <begin position="1"/>
        <end position="221"/>
    </location>
</feature>
<dbReference type="InterPro" id="IPR002733">
    <property type="entry name" value="AMMECR1_domain"/>
</dbReference>
<dbReference type="HOGENOM" id="CLU_052828_3_0_1"/>
<dbReference type="Pfam" id="PF01871">
    <property type="entry name" value="AMMECR1"/>
    <property type="match status" value="1"/>
</dbReference>
<dbReference type="NCBIfam" id="TIGR00296">
    <property type="entry name" value="TIGR00296 family protein"/>
    <property type="match status" value="1"/>
</dbReference>
<dbReference type="Proteomes" id="UP000005220">
    <property type="component" value="Chromosome 1"/>
</dbReference>
<dbReference type="PROSITE" id="PS51112">
    <property type="entry name" value="AMMECR1"/>
    <property type="match status" value="1"/>
</dbReference>
<dbReference type="SUPFAM" id="SSF143447">
    <property type="entry name" value="AMMECR1-like"/>
    <property type="match status" value="1"/>
</dbReference>
<evidence type="ECO:0000259" key="1">
    <source>
        <dbReference type="PROSITE" id="PS51112"/>
    </source>
</evidence>
<dbReference type="RefSeq" id="XP_003954998.1">
    <property type="nucleotide sequence ID" value="XM_003954949.1"/>
</dbReference>
<dbReference type="InterPro" id="IPR023473">
    <property type="entry name" value="AMMECR1"/>
</dbReference>
<dbReference type="eggNOG" id="KOG3274">
    <property type="taxonomic scope" value="Eukaryota"/>
</dbReference>
<proteinExistence type="predicted"/>
<dbReference type="AlphaFoldDB" id="H2ANB3"/>
<dbReference type="GeneID" id="13882316"/>
<keyword evidence="3" id="KW-1185">Reference proteome</keyword>